<evidence type="ECO:0000256" key="2">
    <source>
        <dbReference type="ARBA" id="ARBA00022448"/>
    </source>
</evidence>
<protein>
    <submittedName>
        <fullName evidence="6">ABC transporter ATP-binding protein</fullName>
    </submittedName>
</protein>
<keyword evidence="4 6" id="KW-0067">ATP-binding</keyword>
<reference evidence="6 7" key="2">
    <citation type="journal article" date="2017" name="Int. J. Syst. Evol. Microbiol.">
        <title>Gordonia phthalatica sp. nov., a di-n-butyl phthalate-degrading bacterium isolated from activated sludge.</title>
        <authorList>
            <person name="Jin D."/>
            <person name="Kong X."/>
            <person name="Jia M."/>
            <person name="Yu X."/>
            <person name="Wang X."/>
            <person name="Zhuang X."/>
            <person name="Deng Y."/>
            <person name="Bai Z."/>
        </authorList>
    </citation>
    <scope>NUCLEOTIDE SEQUENCE [LARGE SCALE GENOMIC DNA]</scope>
    <source>
        <strain evidence="6 7">QH-11</strain>
    </source>
</reference>
<proteinExistence type="inferred from homology"/>
<gene>
    <name evidence="6" type="ORF">ACH46_17145</name>
</gene>
<dbReference type="OrthoDB" id="3282096at2"/>
<dbReference type="PROSITE" id="PS00211">
    <property type="entry name" value="ABC_TRANSPORTER_1"/>
    <property type="match status" value="1"/>
</dbReference>
<dbReference type="GO" id="GO:0016887">
    <property type="term" value="F:ATP hydrolysis activity"/>
    <property type="evidence" value="ECO:0007669"/>
    <property type="project" value="InterPro"/>
</dbReference>
<dbReference type="SMART" id="SM00382">
    <property type="entry name" value="AAA"/>
    <property type="match status" value="1"/>
</dbReference>
<evidence type="ECO:0000256" key="4">
    <source>
        <dbReference type="ARBA" id="ARBA00022840"/>
    </source>
</evidence>
<dbReference type="GO" id="GO:0005524">
    <property type="term" value="F:ATP binding"/>
    <property type="evidence" value="ECO:0007669"/>
    <property type="project" value="UniProtKB-KW"/>
</dbReference>
<dbReference type="InterPro" id="IPR017871">
    <property type="entry name" value="ABC_transporter-like_CS"/>
</dbReference>
<dbReference type="InterPro" id="IPR027417">
    <property type="entry name" value="P-loop_NTPase"/>
</dbReference>
<dbReference type="PATRIC" id="fig|1136941.3.peg.3505"/>
<dbReference type="AlphaFoldDB" id="A0A0N7FVF2"/>
<name>A0A0N7FVF2_9ACTN</name>
<dbReference type="Pfam" id="PF00005">
    <property type="entry name" value="ABC_tran"/>
    <property type="match status" value="1"/>
</dbReference>
<organism evidence="6 7">
    <name type="scientific">Gordonia phthalatica</name>
    <dbReference type="NCBI Taxonomy" id="1136941"/>
    <lineage>
        <taxon>Bacteria</taxon>
        <taxon>Bacillati</taxon>
        <taxon>Actinomycetota</taxon>
        <taxon>Actinomycetes</taxon>
        <taxon>Mycobacteriales</taxon>
        <taxon>Gordoniaceae</taxon>
        <taxon>Gordonia</taxon>
    </lineage>
</organism>
<evidence type="ECO:0000313" key="6">
    <source>
        <dbReference type="EMBL" id="ALG86991.1"/>
    </source>
</evidence>
<dbReference type="KEGG" id="goq:ACH46_17145"/>
<keyword evidence="2" id="KW-0813">Transport</keyword>
<dbReference type="RefSeq" id="WP_062395573.1">
    <property type="nucleotide sequence ID" value="NZ_CP011853.1"/>
</dbReference>
<dbReference type="SUPFAM" id="SSF52540">
    <property type="entry name" value="P-loop containing nucleoside triphosphate hydrolases"/>
    <property type="match status" value="1"/>
</dbReference>
<dbReference type="InterPro" id="IPR050153">
    <property type="entry name" value="Metal_Ion_Import_ABC"/>
</dbReference>
<accession>A0A0N7FVF2</accession>
<dbReference type="InterPro" id="IPR003439">
    <property type="entry name" value="ABC_transporter-like_ATP-bd"/>
</dbReference>
<dbReference type="PROSITE" id="PS50893">
    <property type="entry name" value="ABC_TRANSPORTER_2"/>
    <property type="match status" value="1"/>
</dbReference>
<dbReference type="Proteomes" id="UP000063789">
    <property type="component" value="Chromosome"/>
</dbReference>
<feature type="domain" description="ABC transporter" evidence="5">
    <location>
        <begin position="21"/>
        <end position="248"/>
    </location>
</feature>
<keyword evidence="3" id="KW-0547">Nucleotide-binding</keyword>
<dbReference type="EMBL" id="CP011853">
    <property type="protein sequence ID" value="ALG86991.1"/>
    <property type="molecule type" value="Genomic_DNA"/>
</dbReference>
<dbReference type="InterPro" id="IPR003593">
    <property type="entry name" value="AAA+_ATPase"/>
</dbReference>
<comment type="similarity">
    <text evidence="1">Belongs to the ABC transporter superfamily.</text>
</comment>
<keyword evidence="7" id="KW-1185">Reference proteome</keyword>
<sequence>MAARTDRRARQGPELVSAPVLAFRDAGLTFGERVLWRDLNLEIAPGEFVAVLGPNGSGKTSLLRAILGHTELSEGEIVADGTLGYVPQQHAEDSDTMMLRGRDLVGFGVDGSQWGFGLRGIGRRRAKVDAAIEQVGAGGFAHRPLGLLSGGEQQRLRIAQALTRDPALLLCDEPLASLDLASQRTVVDLLDTRRRTSDTSILFVTHELNPVLPFVDRVLYLAGGSFRIGTVDEVMNSRTLTELYGSPVEVLRIGGRLVVVGGEDDHHCHVHAYPGDVLGTDVGFAVPGEDL</sequence>
<dbReference type="PANTHER" id="PTHR42734:SF17">
    <property type="entry name" value="METAL TRANSPORT SYSTEM ATP-BINDING PROTEIN TM_0124-RELATED"/>
    <property type="match status" value="1"/>
</dbReference>
<evidence type="ECO:0000256" key="3">
    <source>
        <dbReference type="ARBA" id="ARBA00022741"/>
    </source>
</evidence>
<dbReference type="STRING" id="1136941.ACH46_17145"/>
<evidence type="ECO:0000313" key="7">
    <source>
        <dbReference type="Proteomes" id="UP000063789"/>
    </source>
</evidence>
<evidence type="ECO:0000259" key="5">
    <source>
        <dbReference type="PROSITE" id="PS50893"/>
    </source>
</evidence>
<dbReference type="PANTHER" id="PTHR42734">
    <property type="entry name" value="METAL TRANSPORT SYSTEM ATP-BINDING PROTEIN TM_0124-RELATED"/>
    <property type="match status" value="1"/>
</dbReference>
<evidence type="ECO:0000256" key="1">
    <source>
        <dbReference type="ARBA" id="ARBA00005417"/>
    </source>
</evidence>
<reference evidence="7" key="1">
    <citation type="submission" date="2015-06" db="EMBL/GenBank/DDBJ databases">
        <title>Complete genome sequence and metabolic analysis of phthalate degradation pathway in Gordonia sp. QH-11.</title>
        <authorList>
            <person name="Jin D."/>
            <person name="Kong X."/>
            <person name="Bai Z."/>
        </authorList>
    </citation>
    <scope>NUCLEOTIDE SEQUENCE [LARGE SCALE GENOMIC DNA]</scope>
    <source>
        <strain evidence="7">QH-11</strain>
    </source>
</reference>
<dbReference type="Gene3D" id="3.40.50.300">
    <property type="entry name" value="P-loop containing nucleotide triphosphate hydrolases"/>
    <property type="match status" value="1"/>
</dbReference>